<evidence type="ECO:0000256" key="1">
    <source>
        <dbReference type="SAM" id="MobiDB-lite"/>
    </source>
</evidence>
<evidence type="ECO:0000313" key="3">
    <source>
        <dbReference type="Proteomes" id="UP000041254"/>
    </source>
</evidence>
<proteinExistence type="predicted"/>
<accession>A0A0G4EI47</accession>
<dbReference type="EMBL" id="CDMY01000235">
    <property type="protein sequence ID" value="CEL95668.1"/>
    <property type="molecule type" value="Genomic_DNA"/>
</dbReference>
<organism evidence="2 3">
    <name type="scientific">Vitrella brassicaformis (strain CCMP3155)</name>
    <dbReference type="NCBI Taxonomy" id="1169540"/>
    <lineage>
        <taxon>Eukaryota</taxon>
        <taxon>Sar</taxon>
        <taxon>Alveolata</taxon>
        <taxon>Colpodellida</taxon>
        <taxon>Vitrellaceae</taxon>
        <taxon>Vitrella</taxon>
    </lineage>
</organism>
<feature type="compositionally biased region" description="Low complexity" evidence="1">
    <location>
        <begin position="1"/>
        <end position="11"/>
    </location>
</feature>
<dbReference type="Proteomes" id="UP000041254">
    <property type="component" value="Unassembled WGS sequence"/>
</dbReference>
<gene>
    <name evidence="2" type="ORF">Vbra_11991</name>
</gene>
<name>A0A0G4EI47_VITBC</name>
<evidence type="ECO:0000313" key="2">
    <source>
        <dbReference type="EMBL" id="CEL95668.1"/>
    </source>
</evidence>
<feature type="compositionally biased region" description="Acidic residues" evidence="1">
    <location>
        <begin position="253"/>
        <end position="271"/>
    </location>
</feature>
<keyword evidence="3" id="KW-1185">Reference proteome</keyword>
<protein>
    <submittedName>
        <fullName evidence="2">Uncharacterized protein</fullName>
    </submittedName>
</protein>
<feature type="region of interest" description="Disordered" evidence="1">
    <location>
        <begin position="1"/>
        <end position="27"/>
    </location>
</feature>
<feature type="region of interest" description="Disordered" evidence="1">
    <location>
        <begin position="233"/>
        <end position="277"/>
    </location>
</feature>
<dbReference type="AlphaFoldDB" id="A0A0G4EI47"/>
<reference evidence="2 3" key="1">
    <citation type="submission" date="2014-11" db="EMBL/GenBank/DDBJ databases">
        <authorList>
            <person name="Zhu J."/>
            <person name="Qi W."/>
            <person name="Song R."/>
        </authorList>
    </citation>
    <scope>NUCLEOTIDE SEQUENCE [LARGE SCALE GENOMIC DNA]</scope>
</reference>
<sequence>MAAAVAASPAARPQPEVAPRRTSSRYKEGTRVLLTSKTRRGANDSYVWIKADVYRTEETSRGTAIRMREVGGRGEKFKVVPRETNTLPHGQPGVHLVWDVSKKAPEGFGDNMIASVMSFMTPRELSAFLPDHPTIRHAALYQQTHIAIDSSSPAERQFWEDTTSEGASRLGKRLVDLTALTIAQPLGDLSWCVDKMCCVIEGHAEGRRKARKEAGPDQMDDGSLEIIKFTTAISTRSSTDGRRPSAPPPPTLDDLEVGDDDDNEEEEEEDGLTPTPTTLHALKTVTGADGPHGVIADREWVMPALATVQQEGWSARQLGGFIKSSKSLQHVGGSLSGNGWAGVIEHVPEAAAGRPGPLSQLRSIGTIDHLSSRSNKGVDRLRAALVSRGCRKSLESLAVRIPSIHDHSSITALEPVDCLIDECCVSPDVPINVTTDPGFGGVSPSVLYADYFDRSPSRPSPFIKRVVQDAARDTREVIYFIDHHDLTHPVDSPSQSAIEVAQSLDFTSVQHVAVRNDRSFTPPHGTPAPTPAIIQHLPPFPKVIQLFVGSALGGPAGRLFASRMPSTMVCVKFHADVDAGDRRSVLEGLGRGRKVHTVWLGGDSREDGVNLTRRPFDGWASADFPSIKTINLPIEVPSSWPPDAAAQVIHDGVTSLINGVRGLARFHVHLRERNWAPLPMGSRLRNALEQLFRSSMTIGRFTIDRADQQWGIALTGSRRS</sequence>
<dbReference type="PhylomeDB" id="A0A0G4EI47"/>
<dbReference type="VEuPathDB" id="CryptoDB:Vbra_11991"/>
<dbReference type="InParanoid" id="A0A0G4EI47"/>